<feature type="region of interest" description="Disordered" evidence="1">
    <location>
        <begin position="910"/>
        <end position="980"/>
    </location>
</feature>
<dbReference type="Proteomes" id="UP000278807">
    <property type="component" value="Unassembled WGS sequence"/>
</dbReference>
<dbReference type="InterPro" id="IPR011333">
    <property type="entry name" value="SKP1/BTB/POZ_sf"/>
</dbReference>
<organism evidence="5">
    <name type="scientific">Rodentolepis nana</name>
    <name type="common">Dwarf tapeworm</name>
    <name type="synonym">Hymenolepis nana</name>
    <dbReference type="NCBI Taxonomy" id="102285"/>
    <lineage>
        <taxon>Eukaryota</taxon>
        <taxon>Metazoa</taxon>
        <taxon>Spiralia</taxon>
        <taxon>Lophotrochozoa</taxon>
        <taxon>Platyhelminthes</taxon>
        <taxon>Cestoda</taxon>
        <taxon>Eucestoda</taxon>
        <taxon>Cyclophyllidea</taxon>
        <taxon>Hymenolepididae</taxon>
        <taxon>Rodentolepis</taxon>
    </lineage>
</organism>
<dbReference type="EMBL" id="UZAE01012042">
    <property type="protein sequence ID" value="VDO03237.1"/>
    <property type="molecule type" value="Genomic_DNA"/>
</dbReference>
<dbReference type="GO" id="GO:0008344">
    <property type="term" value="P:adult locomotory behavior"/>
    <property type="evidence" value="ECO:0007669"/>
    <property type="project" value="TreeGrafter"/>
</dbReference>
<dbReference type="Gene3D" id="2.60.120.260">
    <property type="entry name" value="Galactose-binding domain-like"/>
    <property type="match status" value="2"/>
</dbReference>
<name>A0A158QHG3_RODNA</name>
<feature type="compositionally biased region" description="Polar residues" evidence="1">
    <location>
        <begin position="526"/>
        <end position="539"/>
    </location>
</feature>
<dbReference type="SUPFAM" id="SSF49785">
    <property type="entry name" value="Galactose-binding domain-like"/>
    <property type="match status" value="2"/>
</dbReference>
<feature type="region of interest" description="Disordered" evidence="1">
    <location>
        <begin position="526"/>
        <end position="549"/>
    </location>
</feature>
<evidence type="ECO:0000313" key="3">
    <source>
        <dbReference type="EMBL" id="VDO03237.1"/>
    </source>
</evidence>
<protein>
    <submittedName>
        <fullName evidence="5">BTB domain-containing protein</fullName>
    </submittedName>
</protein>
<dbReference type="OrthoDB" id="9997739at2759"/>
<reference evidence="3 4" key="2">
    <citation type="submission" date="2018-11" db="EMBL/GenBank/DDBJ databases">
        <authorList>
            <consortium name="Pathogen Informatics"/>
        </authorList>
    </citation>
    <scope>NUCLEOTIDE SEQUENCE [LARGE SCALE GENOMIC DNA]</scope>
</reference>
<evidence type="ECO:0000256" key="1">
    <source>
        <dbReference type="SAM" id="MobiDB-lite"/>
    </source>
</evidence>
<dbReference type="PANTHER" id="PTHR46306">
    <property type="entry name" value="BTB/POZ DOMAIN-CONTAINING PROTEIN 9"/>
    <property type="match status" value="1"/>
</dbReference>
<dbReference type="WBParaSite" id="HNAJ_0000738101-mRNA-1">
    <property type="protein sequence ID" value="HNAJ_0000738101-mRNA-1"/>
    <property type="gene ID" value="HNAJ_0000738101"/>
</dbReference>
<dbReference type="AlphaFoldDB" id="A0A158QHG3"/>
<dbReference type="PANTHER" id="PTHR46306:SF1">
    <property type="entry name" value="BTB_POZ DOMAIN-CONTAINING PROTEIN 9"/>
    <property type="match status" value="1"/>
</dbReference>
<reference evidence="5" key="1">
    <citation type="submission" date="2016-04" db="UniProtKB">
        <authorList>
            <consortium name="WormBaseParasite"/>
        </authorList>
    </citation>
    <scope>IDENTIFICATION</scope>
</reference>
<feature type="region of interest" description="Disordered" evidence="1">
    <location>
        <begin position="394"/>
        <end position="428"/>
    </location>
</feature>
<gene>
    <name evidence="3" type="ORF">HNAJ_LOCUS7377</name>
</gene>
<dbReference type="GO" id="GO:0048512">
    <property type="term" value="P:circadian behavior"/>
    <property type="evidence" value="ECO:0007669"/>
    <property type="project" value="TreeGrafter"/>
</dbReference>
<feature type="compositionally biased region" description="Polar residues" evidence="1">
    <location>
        <begin position="910"/>
        <end position="919"/>
    </location>
</feature>
<sequence length="1047" mass="115279">MSGEEIISLKVDHSAEIVDDIAVLLKTKDYSDISLIVGDVQFPCHRVILASRCDYFRALLFGGLAETHSSTIHLNGISSAAFSYILEYIYTGKLDISGANIEDACDVLGLVCQYNFSNLQDDLSRNFIQSLNLQNVCLLYDSAITYDLEDLIDACLQTIDRCPAIILSQPQFLRLSRASVVRMLSRDSFYIPEIEILRGVQAWLEADYQSRFEKSAAIVGSSSSPSVSASFVDQQQHQVQQFPKDSTILASMTLKKNSGLLPATRSNSSESLFSSASTSDSGTSVGAKSKTSDSCSAAIDEVRLHLEHETAEARAELVGCIRFELMTLAELSTDVRASRLLSPDDLLDKISAKMRATPTHLPIRGRLLPEVNLAVSRLGCSLLKGQRGNYPFFFVDNGGDPNETADDDQQNQQSHGTASRRRHRHNQSRSVWDASSDWIASTSRPFDRDLQLRGRGDALANASAWGFMDNVAISTAATGWSASGVPQPDGGFPVSYQHRDAQSGPTGALMHLNCWLLGSVSSSTVPQQTGSLPSTISSRRTPHEPPPESELSVVSHRIWARDESIIVDLGHNSFVNLISMQLWDRESRSYAYYVEVSQSLEDGCWEKVVDYSNYACRSWQLLYFPTRIIRYIRIVGTRSSVGKHFHIISFQCLYTRTKLKVQNGLLVPRTNVTTIHHGATVLEGVSRLRNSLIDGDFSVYNLNYGFTCHQLGNGSIDVQLSQPFLVSSMRFLLWDLDSRAYSYIVEVSQDRLKWSVVFDATQLLCRSWQTINFPLQPVTFIRITGTGNTANDVFHIVHLECPATVLDPSDDTLIGEGAQDNAQQSSHPSQLINSGANNEGSNGANSHNRGSTNRTAINGPPGSNVYVDAVSALRHQRPRLLEVEEPSTPSSSLVADLSTFSLHSEATLDATGTETTGDASQPVRPLPITHYQRRRRRRYHHNGRHQQRILDDDEESYHRGATSATNSGIGNNPGVGDTSMVANSMQYFSGNSRATSLSSVNRNDSSEPNRLSSLNVAERIQQDLPLLRSSSESSLDSSGNAPTSELS</sequence>
<dbReference type="SMART" id="SM00225">
    <property type="entry name" value="BTB"/>
    <property type="match status" value="1"/>
</dbReference>
<feature type="compositionally biased region" description="Low complexity" evidence="1">
    <location>
        <begin position="833"/>
        <end position="848"/>
    </location>
</feature>
<feature type="compositionally biased region" description="Polar residues" evidence="1">
    <location>
        <begin position="993"/>
        <end position="1015"/>
    </location>
</feature>
<dbReference type="InterPro" id="IPR008979">
    <property type="entry name" value="Galactose-bd-like_sf"/>
</dbReference>
<dbReference type="SMART" id="SM00875">
    <property type="entry name" value="BACK"/>
    <property type="match status" value="1"/>
</dbReference>
<feature type="region of interest" description="Disordered" evidence="1">
    <location>
        <begin position="260"/>
        <end position="291"/>
    </location>
</feature>
<feature type="compositionally biased region" description="Polar residues" evidence="1">
    <location>
        <begin position="820"/>
        <end position="832"/>
    </location>
</feature>
<feature type="compositionally biased region" description="Low complexity" evidence="1">
    <location>
        <begin position="1024"/>
        <end position="1038"/>
    </location>
</feature>
<dbReference type="InterPro" id="IPR052407">
    <property type="entry name" value="BTB_POZ_domain_cont_9"/>
</dbReference>
<dbReference type="GO" id="GO:0005737">
    <property type="term" value="C:cytoplasm"/>
    <property type="evidence" value="ECO:0007669"/>
    <property type="project" value="TreeGrafter"/>
</dbReference>
<dbReference type="InterPro" id="IPR000210">
    <property type="entry name" value="BTB/POZ_dom"/>
</dbReference>
<dbReference type="SUPFAM" id="SSF54695">
    <property type="entry name" value="POZ domain"/>
    <property type="match status" value="1"/>
</dbReference>
<feature type="region of interest" description="Disordered" evidence="1">
    <location>
        <begin position="810"/>
        <end position="863"/>
    </location>
</feature>
<feature type="domain" description="BTB" evidence="2">
    <location>
        <begin position="31"/>
        <end position="98"/>
    </location>
</feature>
<feature type="compositionally biased region" description="Basic residues" evidence="1">
    <location>
        <begin position="931"/>
        <end position="947"/>
    </location>
</feature>
<evidence type="ECO:0000313" key="4">
    <source>
        <dbReference type="Proteomes" id="UP000278807"/>
    </source>
</evidence>
<dbReference type="STRING" id="102285.A0A158QHG3"/>
<dbReference type="PROSITE" id="PS50097">
    <property type="entry name" value="BTB"/>
    <property type="match status" value="1"/>
</dbReference>
<feature type="region of interest" description="Disordered" evidence="1">
    <location>
        <begin position="993"/>
        <end position="1047"/>
    </location>
</feature>
<accession>A0A158QHG3</accession>
<dbReference type="Gene3D" id="3.30.710.10">
    <property type="entry name" value="Potassium Channel Kv1.1, Chain A"/>
    <property type="match status" value="1"/>
</dbReference>
<feature type="compositionally biased region" description="Basic residues" evidence="1">
    <location>
        <begin position="418"/>
        <end position="427"/>
    </location>
</feature>
<keyword evidence="4" id="KW-1185">Reference proteome</keyword>
<evidence type="ECO:0000259" key="2">
    <source>
        <dbReference type="PROSITE" id="PS50097"/>
    </source>
</evidence>
<dbReference type="InterPro" id="IPR011705">
    <property type="entry name" value="BACK"/>
</dbReference>
<evidence type="ECO:0000313" key="5">
    <source>
        <dbReference type="WBParaSite" id="HNAJ_0000738101-mRNA-1"/>
    </source>
</evidence>
<feature type="compositionally biased region" description="Low complexity" evidence="1">
    <location>
        <begin position="264"/>
        <end position="284"/>
    </location>
</feature>
<dbReference type="Pfam" id="PF07707">
    <property type="entry name" value="BACK"/>
    <property type="match status" value="1"/>
</dbReference>
<proteinExistence type="predicted"/>
<dbReference type="Pfam" id="PF00651">
    <property type="entry name" value="BTB"/>
    <property type="match status" value="1"/>
</dbReference>
<dbReference type="GO" id="GO:0050804">
    <property type="term" value="P:modulation of chemical synaptic transmission"/>
    <property type="evidence" value="ECO:0007669"/>
    <property type="project" value="TreeGrafter"/>
</dbReference>